<dbReference type="Pfam" id="PF07610">
    <property type="entry name" value="DUF1573"/>
    <property type="match status" value="1"/>
</dbReference>
<name>A0A6I4IEI4_9FLAO</name>
<dbReference type="OrthoDB" id="826619at2"/>
<dbReference type="PANTHER" id="PTHR37833">
    <property type="entry name" value="LIPOPROTEIN-RELATED"/>
    <property type="match status" value="1"/>
</dbReference>
<protein>
    <submittedName>
        <fullName evidence="3">DUF1573 domain-containing protein</fullName>
    </submittedName>
</protein>
<dbReference type="Gene3D" id="2.60.40.10">
    <property type="entry name" value="Immunoglobulins"/>
    <property type="match status" value="1"/>
</dbReference>
<evidence type="ECO:0000313" key="3">
    <source>
        <dbReference type="EMBL" id="MVO07850.1"/>
    </source>
</evidence>
<dbReference type="Proteomes" id="UP000431264">
    <property type="component" value="Unassembled WGS sequence"/>
</dbReference>
<dbReference type="RefSeq" id="WP_140996245.1">
    <property type="nucleotide sequence ID" value="NZ_VDCZ01000001.1"/>
</dbReference>
<evidence type="ECO:0000256" key="2">
    <source>
        <dbReference type="SAM" id="SignalP"/>
    </source>
</evidence>
<evidence type="ECO:0000313" key="4">
    <source>
        <dbReference type="Proteomes" id="UP000431264"/>
    </source>
</evidence>
<organism evidence="3 4">
    <name type="scientific">Flavobacterium profundi</name>
    <dbReference type="NCBI Taxonomy" id="1774945"/>
    <lineage>
        <taxon>Bacteria</taxon>
        <taxon>Pseudomonadati</taxon>
        <taxon>Bacteroidota</taxon>
        <taxon>Flavobacteriia</taxon>
        <taxon>Flavobacteriales</taxon>
        <taxon>Flavobacteriaceae</taxon>
        <taxon>Flavobacterium</taxon>
    </lineage>
</organism>
<gene>
    <name evidence="3" type="ORF">GOQ30_01565</name>
</gene>
<evidence type="ECO:0000256" key="1">
    <source>
        <dbReference type="SAM" id="MobiDB-lite"/>
    </source>
</evidence>
<sequence>MLKKTVSLFVVTLVLSVTACKDNGSAKITEEDMKSFESEKVSATANQSMTQGENVSENQPSKPVDGKYPKIQFNKLEHDFGTIKAGEKVETEFIVKNIGESDLIILDAQGSCGCTVPNPPKEPIKPGNSAPIKVSFDSTGKSGQQSKTVTLTTNTETGKEMFTIKANVLPKEGSGITQ</sequence>
<dbReference type="PANTHER" id="PTHR37833:SF1">
    <property type="entry name" value="SIGNAL PEPTIDE PROTEIN"/>
    <property type="match status" value="1"/>
</dbReference>
<keyword evidence="4" id="KW-1185">Reference proteome</keyword>
<feature type="compositionally biased region" description="Polar residues" evidence="1">
    <location>
        <begin position="41"/>
        <end position="61"/>
    </location>
</feature>
<feature type="region of interest" description="Disordered" evidence="1">
    <location>
        <begin position="34"/>
        <end position="66"/>
    </location>
</feature>
<feature type="signal peptide" evidence="2">
    <location>
        <begin position="1"/>
        <end position="19"/>
    </location>
</feature>
<comment type="caution">
    <text evidence="3">The sequence shown here is derived from an EMBL/GenBank/DDBJ whole genome shotgun (WGS) entry which is preliminary data.</text>
</comment>
<dbReference type="InterPro" id="IPR013783">
    <property type="entry name" value="Ig-like_fold"/>
</dbReference>
<feature type="chain" id="PRO_5026077231" evidence="2">
    <location>
        <begin position="20"/>
        <end position="178"/>
    </location>
</feature>
<dbReference type="EMBL" id="WQLW01000001">
    <property type="protein sequence ID" value="MVO07850.1"/>
    <property type="molecule type" value="Genomic_DNA"/>
</dbReference>
<proteinExistence type="predicted"/>
<dbReference type="PROSITE" id="PS51257">
    <property type="entry name" value="PROKAR_LIPOPROTEIN"/>
    <property type="match status" value="1"/>
</dbReference>
<keyword evidence="2" id="KW-0732">Signal</keyword>
<accession>A0A6I4IEI4</accession>
<reference evidence="4" key="1">
    <citation type="submission" date="2019-05" db="EMBL/GenBank/DDBJ databases">
        <title>Flavobacterium profundi sp. nov., isolated from a deep-sea seamount.</title>
        <authorList>
            <person name="Zhang D.-C."/>
        </authorList>
    </citation>
    <scope>NUCLEOTIDE SEQUENCE [LARGE SCALE GENOMIC DNA]</scope>
    <source>
        <strain evidence="4">TP390</strain>
    </source>
</reference>
<dbReference type="AlphaFoldDB" id="A0A6I4IEI4"/>
<dbReference type="InterPro" id="IPR011467">
    <property type="entry name" value="DUF1573"/>
</dbReference>